<dbReference type="EMBL" id="RSDW01000001">
    <property type="protein sequence ID" value="RSL17406.1"/>
    <property type="molecule type" value="Genomic_DNA"/>
</dbReference>
<proteinExistence type="predicted"/>
<dbReference type="AlphaFoldDB" id="A0A3R9PT80"/>
<dbReference type="OrthoDB" id="249225at2"/>
<dbReference type="InterPro" id="IPR000073">
    <property type="entry name" value="AB_hydrolase_1"/>
</dbReference>
<dbReference type="InterPro" id="IPR029058">
    <property type="entry name" value="AB_hydrolase_fold"/>
</dbReference>
<protein>
    <recommendedName>
        <fullName evidence="1">AB hydrolase-1 domain-containing protein</fullName>
    </recommendedName>
</protein>
<keyword evidence="3" id="KW-1185">Reference proteome</keyword>
<gene>
    <name evidence="2" type="ORF">EDE15_2938</name>
</gene>
<accession>A0A3R9PT80</accession>
<comment type="caution">
    <text evidence="2">The sequence shown here is derived from an EMBL/GenBank/DDBJ whole genome shotgun (WGS) entry which is preliminary data.</text>
</comment>
<reference evidence="2 3" key="1">
    <citation type="submission" date="2018-12" db="EMBL/GenBank/DDBJ databases">
        <title>Sequencing of bacterial isolates from soil warming experiment in Harvard Forest, Massachusetts, USA.</title>
        <authorList>
            <person name="Deangelis K."/>
        </authorList>
    </citation>
    <scope>NUCLEOTIDE SEQUENCE [LARGE SCALE GENOMIC DNA]</scope>
    <source>
        <strain evidence="2 3">EB153</strain>
    </source>
</reference>
<name>A0A3R9PT80_9BACT</name>
<dbReference type="Proteomes" id="UP000269669">
    <property type="component" value="Unassembled WGS sequence"/>
</dbReference>
<organism evidence="2 3">
    <name type="scientific">Edaphobacter aggregans</name>
    <dbReference type="NCBI Taxonomy" id="570835"/>
    <lineage>
        <taxon>Bacteria</taxon>
        <taxon>Pseudomonadati</taxon>
        <taxon>Acidobacteriota</taxon>
        <taxon>Terriglobia</taxon>
        <taxon>Terriglobales</taxon>
        <taxon>Acidobacteriaceae</taxon>
        <taxon>Edaphobacter</taxon>
    </lineage>
</organism>
<evidence type="ECO:0000259" key="1">
    <source>
        <dbReference type="Pfam" id="PF00561"/>
    </source>
</evidence>
<dbReference type="Gene3D" id="3.40.50.1820">
    <property type="entry name" value="alpha/beta hydrolase"/>
    <property type="match status" value="1"/>
</dbReference>
<dbReference type="SUPFAM" id="SSF53474">
    <property type="entry name" value="alpha/beta-Hydrolases"/>
    <property type="match status" value="1"/>
</dbReference>
<feature type="domain" description="AB hydrolase-1" evidence="1">
    <location>
        <begin position="65"/>
        <end position="174"/>
    </location>
</feature>
<sequence>MKETIETRELIVLDGLDVTIRGTYHKTYDDNLAAQSNPVAQPRIGVLFLNSISPTRAAHGDAAVYWADSFAECGYPSFRLDLPGFGDSEGDLPEDLAGFINQGGYASIVSAKVRELVARFNLSGVVIVGQCASGVSALYTAAASPKCKGLVLMDPYFYLPQAKRPVIRREWGTWFLHSRRQFSSIVYDRLKRIGCFLRGGDLPKNANYLLLSSWKKLTPKGLPVLILKGPDCRTLNMKPRAGEFDYLEYLLKVAGRGSKVVVKVTNSANKAFVNHQGRVAVRQHTEQWLNAYFPLVKP</sequence>
<dbReference type="Pfam" id="PF00561">
    <property type="entry name" value="Abhydrolase_1"/>
    <property type="match status" value="1"/>
</dbReference>
<evidence type="ECO:0000313" key="2">
    <source>
        <dbReference type="EMBL" id="RSL17406.1"/>
    </source>
</evidence>
<dbReference type="RefSeq" id="WP_125485898.1">
    <property type="nucleotide sequence ID" value="NZ_RSDW01000001.1"/>
</dbReference>
<evidence type="ECO:0000313" key="3">
    <source>
        <dbReference type="Proteomes" id="UP000269669"/>
    </source>
</evidence>